<proteinExistence type="predicted"/>
<evidence type="ECO:0000313" key="2">
    <source>
        <dbReference type="Proteomes" id="UP000199356"/>
    </source>
</evidence>
<reference evidence="1 2" key="1">
    <citation type="submission" date="2016-10" db="EMBL/GenBank/DDBJ databases">
        <authorList>
            <person name="de Groot N.N."/>
        </authorList>
    </citation>
    <scope>NUCLEOTIDE SEQUENCE [LARGE SCALE GENOMIC DNA]</scope>
    <source>
        <strain evidence="1 2">DSM 19547</strain>
    </source>
</reference>
<name>A0A1I5QRQ8_9RHOB</name>
<organism evidence="1 2">
    <name type="scientific">Tranquillimonas alkanivorans</name>
    <dbReference type="NCBI Taxonomy" id="441119"/>
    <lineage>
        <taxon>Bacteria</taxon>
        <taxon>Pseudomonadati</taxon>
        <taxon>Pseudomonadota</taxon>
        <taxon>Alphaproteobacteria</taxon>
        <taxon>Rhodobacterales</taxon>
        <taxon>Roseobacteraceae</taxon>
        <taxon>Tranquillimonas</taxon>
    </lineage>
</organism>
<dbReference type="EMBL" id="FOXA01000007">
    <property type="protein sequence ID" value="SFP48949.1"/>
    <property type="molecule type" value="Genomic_DNA"/>
</dbReference>
<dbReference type="InterPro" id="IPR011738">
    <property type="entry name" value="Phage_CHP"/>
</dbReference>
<sequence length="196" mass="20708">MFLREEAKVTPEALPVAAFRDHLRLGTGFADDGVQDAVLEGCLRAALGRIEARCGKAVLRRRFSWRIGAWREAARQVLPRAPVSAVVSLALTDRFGAVAAVEAGRYRLAEDMHRPALVATGAALPAIPVGGSAEVVFEAGFGVWADVPGDLAQAVLLLAAEFYEHRHDAGRAAVALPVAVAGLLEPWRGLRIGGGA</sequence>
<dbReference type="Gene3D" id="1.10.3230.30">
    <property type="entry name" value="Phage gp6-like head-tail connector protein"/>
    <property type="match status" value="1"/>
</dbReference>
<dbReference type="Proteomes" id="UP000199356">
    <property type="component" value="Unassembled WGS sequence"/>
</dbReference>
<protein>
    <recommendedName>
        <fullName evidence="3">Phage gp6-like head-tail connector protein</fullName>
    </recommendedName>
</protein>
<dbReference type="OrthoDB" id="8478788at2"/>
<keyword evidence="2" id="KW-1185">Reference proteome</keyword>
<dbReference type="NCBIfam" id="TIGR02215">
    <property type="entry name" value="phage_chp_gp8"/>
    <property type="match status" value="1"/>
</dbReference>
<evidence type="ECO:0008006" key="3">
    <source>
        <dbReference type="Google" id="ProtNLM"/>
    </source>
</evidence>
<accession>A0A1I5QRQ8</accession>
<gene>
    <name evidence="1" type="ORF">SAMN04488047_10778</name>
</gene>
<dbReference type="AlphaFoldDB" id="A0A1I5QRQ8"/>
<evidence type="ECO:0000313" key="1">
    <source>
        <dbReference type="EMBL" id="SFP48949.1"/>
    </source>
</evidence>
<dbReference type="STRING" id="441119.SAMN04488047_10778"/>
<dbReference type="RefSeq" id="WP_093421336.1">
    <property type="nucleotide sequence ID" value="NZ_FOXA01000007.1"/>
</dbReference>